<dbReference type="RefSeq" id="WP_251743068.1">
    <property type="nucleotide sequence ID" value="NZ_JBHUOJ010000021.1"/>
</dbReference>
<evidence type="ECO:0000313" key="4">
    <source>
        <dbReference type="Proteomes" id="UP001597438"/>
    </source>
</evidence>
<dbReference type="PANTHER" id="PTHR43861:SF3">
    <property type="entry name" value="PUTATIVE (AFU_ORTHOLOGUE AFUA_2G14390)-RELATED"/>
    <property type="match status" value="1"/>
</dbReference>
<evidence type="ECO:0000259" key="2">
    <source>
        <dbReference type="Pfam" id="PF13649"/>
    </source>
</evidence>
<dbReference type="Pfam" id="PF13649">
    <property type="entry name" value="Methyltransf_25"/>
    <property type="match status" value="1"/>
</dbReference>
<evidence type="ECO:0000256" key="1">
    <source>
        <dbReference type="ARBA" id="ARBA00022679"/>
    </source>
</evidence>
<keyword evidence="4" id="KW-1185">Reference proteome</keyword>
<dbReference type="GO" id="GO:0032259">
    <property type="term" value="P:methylation"/>
    <property type="evidence" value="ECO:0007669"/>
    <property type="project" value="UniProtKB-KW"/>
</dbReference>
<organism evidence="3 4">
    <name type="scientific">Christiangramia antarctica</name>
    <dbReference type="NCBI Taxonomy" id="2058158"/>
    <lineage>
        <taxon>Bacteria</taxon>
        <taxon>Pseudomonadati</taxon>
        <taxon>Bacteroidota</taxon>
        <taxon>Flavobacteriia</taxon>
        <taxon>Flavobacteriales</taxon>
        <taxon>Flavobacteriaceae</taxon>
        <taxon>Christiangramia</taxon>
    </lineage>
</organism>
<protein>
    <submittedName>
        <fullName evidence="3">Class I SAM-dependent methyltransferase</fullName>
    </submittedName>
</protein>
<dbReference type="GO" id="GO:0008168">
    <property type="term" value="F:methyltransferase activity"/>
    <property type="evidence" value="ECO:0007669"/>
    <property type="project" value="UniProtKB-KW"/>
</dbReference>
<reference evidence="4" key="1">
    <citation type="journal article" date="2019" name="Int. J. Syst. Evol. Microbiol.">
        <title>The Global Catalogue of Microorganisms (GCM) 10K type strain sequencing project: providing services to taxonomists for standard genome sequencing and annotation.</title>
        <authorList>
            <consortium name="The Broad Institute Genomics Platform"/>
            <consortium name="The Broad Institute Genome Sequencing Center for Infectious Disease"/>
            <person name="Wu L."/>
            <person name="Ma J."/>
        </authorList>
    </citation>
    <scope>NUCLEOTIDE SEQUENCE [LARGE SCALE GENOMIC DNA]</scope>
    <source>
        <strain evidence="4">KCTC 52925</strain>
    </source>
</reference>
<dbReference type="EMBL" id="JBHUOJ010000021">
    <property type="protein sequence ID" value="MFD2833548.1"/>
    <property type="molecule type" value="Genomic_DNA"/>
</dbReference>
<accession>A0ABW5X884</accession>
<feature type="domain" description="Methyltransferase" evidence="2">
    <location>
        <begin position="45"/>
        <end position="131"/>
    </location>
</feature>
<evidence type="ECO:0000313" key="3">
    <source>
        <dbReference type="EMBL" id="MFD2833548.1"/>
    </source>
</evidence>
<sequence length="201" mass="23066">MKGTSKDFWEERYREQDYVYGEYPNIFFQSELEKLGPASILLPADGEGRNSVFAAKKGWQVTAFDLSKAGKEKADKLAKRNAVEIKFEVTSAKEFDSDIKFEVIALIYAHFDAENRPAIHKHLLQFLKPGGILIFEAFSQKQLDYNSGGPKDLRMLFSKEEVRREFSGLTLEYLEELKIEQVEGKYHQGQSSVIRMVGKKI</sequence>
<dbReference type="SUPFAM" id="SSF53335">
    <property type="entry name" value="S-adenosyl-L-methionine-dependent methyltransferases"/>
    <property type="match status" value="1"/>
</dbReference>
<comment type="caution">
    <text evidence="3">The sequence shown here is derived from an EMBL/GenBank/DDBJ whole genome shotgun (WGS) entry which is preliminary data.</text>
</comment>
<dbReference type="Gene3D" id="3.40.50.150">
    <property type="entry name" value="Vaccinia Virus protein VP39"/>
    <property type="match status" value="1"/>
</dbReference>
<proteinExistence type="predicted"/>
<dbReference type="Proteomes" id="UP001597438">
    <property type="component" value="Unassembled WGS sequence"/>
</dbReference>
<dbReference type="InterPro" id="IPR041698">
    <property type="entry name" value="Methyltransf_25"/>
</dbReference>
<dbReference type="CDD" id="cd02440">
    <property type="entry name" value="AdoMet_MTases"/>
    <property type="match status" value="1"/>
</dbReference>
<dbReference type="InterPro" id="IPR029063">
    <property type="entry name" value="SAM-dependent_MTases_sf"/>
</dbReference>
<keyword evidence="3" id="KW-0489">Methyltransferase</keyword>
<gene>
    <name evidence="3" type="ORF">ACFSYS_09635</name>
</gene>
<dbReference type="PANTHER" id="PTHR43861">
    <property type="entry name" value="TRANS-ACONITATE 2-METHYLTRANSFERASE-RELATED"/>
    <property type="match status" value="1"/>
</dbReference>
<name>A0ABW5X884_9FLAO</name>
<keyword evidence="1" id="KW-0808">Transferase</keyword>